<feature type="compositionally biased region" description="Polar residues" evidence="1">
    <location>
        <begin position="165"/>
        <end position="194"/>
    </location>
</feature>
<feature type="compositionally biased region" description="Low complexity" evidence="1">
    <location>
        <begin position="38"/>
        <end position="139"/>
    </location>
</feature>
<dbReference type="eggNOG" id="COG0823">
    <property type="taxonomic scope" value="Bacteria"/>
</dbReference>
<gene>
    <name evidence="2" type="ordered locus">Mycch_4873</name>
</gene>
<dbReference type="Gene3D" id="2.120.10.30">
    <property type="entry name" value="TolB, C-terminal domain"/>
    <property type="match status" value="2"/>
</dbReference>
<keyword evidence="3" id="KW-1185">Reference proteome</keyword>
<dbReference type="PATRIC" id="fig|710421.3.peg.4854"/>
<accession>I4BQK9</accession>
<evidence type="ECO:0000313" key="2">
    <source>
        <dbReference type="EMBL" id="AFM19566.1"/>
    </source>
</evidence>
<feature type="region of interest" description="Disordered" evidence="1">
    <location>
        <begin position="38"/>
        <end position="246"/>
    </location>
</feature>
<dbReference type="HOGENOM" id="CLU_014173_0_0_11"/>
<dbReference type="AlphaFoldDB" id="I4BQK9"/>
<dbReference type="InterPro" id="IPR011042">
    <property type="entry name" value="6-blade_b-propeller_TolB-like"/>
</dbReference>
<dbReference type="eggNOG" id="COG2304">
    <property type="taxonomic scope" value="Bacteria"/>
</dbReference>
<reference evidence="2 3" key="1">
    <citation type="submission" date="2012-06" db="EMBL/GenBank/DDBJ databases">
        <title>Complete sequence of chromosome of Mycobacterium chubuense NBB4.</title>
        <authorList>
            <consortium name="US DOE Joint Genome Institute"/>
            <person name="Lucas S."/>
            <person name="Han J."/>
            <person name="Lapidus A."/>
            <person name="Cheng J.-F."/>
            <person name="Goodwin L."/>
            <person name="Pitluck S."/>
            <person name="Peters L."/>
            <person name="Mikhailova N."/>
            <person name="Teshima H."/>
            <person name="Detter J.C."/>
            <person name="Han C."/>
            <person name="Tapia R."/>
            <person name="Land M."/>
            <person name="Hauser L."/>
            <person name="Kyrpides N."/>
            <person name="Ivanova N."/>
            <person name="Pagani I."/>
            <person name="Mattes T."/>
            <person name="Holmes A."/>
            <person name="Rutledge P."/>
            <person name="Paulsen I."/>
            <person name="Coleman N."/>
            <person name="Woyke T."/>
        </authorList>
    </citation>
    <scope>NUCLEOTIDE SEQUENCE [LARGE SCALE GENOMIC DNA]</scope>
    <source>
        <strain evidence="2 3">NBB4</strain>
    </source>
</reference>
<organism evidence="2 3">
    <name type="scientific">Mycolicibacterium chubuense (strain NBB4)</name>
    <name type="common">Mycobacterium chubuense</name>
    <dbReference type="NCBI Taxonomy" id="710421"/>
    <lineage>
        <taxon>Bacteria</taxon>
        <taxon>Bacillati</taxon>
        <taxon>Actinomycetota</taxon>
        <taxon>Actinomycetes</taxon>
        <taxon>Mycobacteriales</taxon>
        <taxon>Mycobacteriaceae</taxon>
        <taxon>Mycolicibacterium</taxon>
    </lineage>
</organism>
<dbReference type="EMBL" id="CP003053">
    <property type="protein sequence ID" value="AFM19566.1"/>
    <property type="molecule type" value="Genomic_DNA"/>
</dbReference>
<name>I4BQK9_MYCCN</name>
<dbReference type="Pfam" id="PF17963">
    <property type="entry name" value="Big_9"/>
    <property type="match status" value="1"/>
</dbReference>
<dbReference type="SUPFAM" id="SSF82171">
    <property type="entry name" value="DPP6 N-terminal domain-like"/>
    <property type="match status" value="2"/>
</dbReference>
<evidence type="ECO:0000313" key="3">
    <source>
        <dbReference type="Proteomes" id="UP000006057"/>
    </source>
</evidence>
<dbReference type="Proteomes" id="UP000006057">
    <property type="component" value="Chromosome"/>
</dbReference>
<feature type="compositionally biased region" description="Acidic residues" evidence="1">
    <location>
        <begin position="140"/>
        <end position="156"/>
    </location>
</feature>
<sequence length="959" mass="97431" precursor="true">MSAPRTQVNGYGRYVGRVGALAAALGIGVMVATSPAIASADSSTSSASSKDASTTTSGGSAASQTGTDSGTQKATSSPSTNSTTAGGSAGSVATADSTDSAGADAASDSSDAGTDATAADDGTDSSTTGTGTDTTGTDTTETDATETDATDTEPTDTDTTGALTEPSQSPDTGGTTATVPESSNRPPASVTETRSTSSHPTATTETTTVPAQRAASSAPLAAAAPTDPNVTGTVTESPLAGTSSGVAATAETSSAATESTALVVPAVAAAAASTGTAGPVIGVIGFLNSVVTNLLNPFLAPAPSTPGPVTPIVWAVLGFVRRNLFNEGPTITYDPTKTSQTGQTVTGDIGAVDPEGDTVTYTVTKGPQHGTVTIDQATGHFTYTPDGIDYAGAQTDSFTVSVTDGKKNLLSFFRQPHGDQTTIDLGVRPPTAERVIVPLPPGFTNAQIPRFAADGTSLLFSATPPDAAAGARREIYQVNVDGTGLTCVTCGVVDPTPLRAGTTAPRILSKPVPFEDGSGRILMQSVDPATGAYTHVIYESDADGTRLVRVLTPAGKPGVIATDPQREMRISPDGTHVLFSQIQLVPNPSDPPGFITAVPIVGALTPGLDANGNKVYTITDARVVYPVGEGKQWTHDGKGVIILGGLYESGNVDDIVVDIATGEVTRLTGNLDYDEDADLSPNGQWLTIDSMRGLDALTPVTRIVRPAFLPLLIQGSVYTAYAGNSDAVNVSNQPWLVAVGDDLHRGDGIPLFVSDDPNTPQDEGDGWTARSMPSWNADGTEVAFWEADTTDPTGQRSRLVVAKLQYTTSVGTAADKTTPTVSSAFPTLASNTPTQVSLPPTGTYTGAGGGTAVVTETTDATTGHIVRTVLYTDYVDDEGMILNGVESTDQSAAQNTIHYIADITVTGTHTGSLTGDATINKLTRTITPTTAGSQITSTLDGDTLVLLDPARVAAAKAST</sequence>
<dbReference type="STRING" id="710421.Mycch_4873"/>
<protein>
    <submittedName>
        <fullName evidence="2">Uncharacterized protein</fullName>
    </submittedName>
</protein>
<dbReference type="KEGG" id="mcb:Mycch_4873"/>
<evidence type="ECO:0000256" key="1">
    <source>
        <dbReference type="SAM" id="MobiDB-lite"/>
    </source>
</evidence>
<feature type="compositionally biased region" description="Low complexity" evidence="1">
    <location>
        <begin position="195"/>
        <end position="225"/>
    </location>
</feature>
<proteinExistence type="predicted"/>